<sequence>MKRLLLFFVLILLIIGGIAAWFTFGSGTTFDDKSKYFIVEEGKTDKAAVLATLEEKKIVTSTTLFSLIASKAGVWDKLKPGKYEVKKGQSLLNIARMLKNNKQADIKLIINKLRTKEDLAKLISRNFVHDSATVMNFLTSSDSLQSYHVDTNTVFTLIIPDTYTFHWNTPLRRIFNRLAEEHDAFWSKNNRTAKAGMLGFTPEQVYTLASIVEEETNANDEKGNIASVYMNRYNKGMALGADPTVKYALRDFGLKRILFGHLTVASPYNTYRNKGLPPGPICTPSLETLDAVLNAPKTDYLFFVASSEFNGHHHFSSNFAEHSQYAKQYQAALTARMAEKKADKEPE</sequence>
<dbReference type="EMBL" id="JAGFNK010000459">
    <property type="protein sequence ID" value="KAI9450000.1"/>
    <property type="molecule type" value="Genomic_DNA"/>
</dbReference>
<dbReference type="Proteomes" id="UP001207468">
    <property type="component" value="Unassembled WGS sequence"/>
</dbReference>
<gene>
    <name evidence="1" type="ORF">F5148DRAFT_1291109</name>
</gene>
<proteinExistence type="predicted"/>
<evidence type="ECO:0000313" key="1">
    <source>
        <dbReference type="EMBL" id="KAI9450000.1"/>
    </source>
</evidence>
<keyword evidence="2" id="KW-1185">Reference proteome</keyword>
<organism evidence="1 2">
    <name type="scientific">Russula earlei</name>
    <dbReference type="NCBI Taxonomy" id="71964"/>
    <lineage>
        <taxon>Eukaryota</taxon>
        <taxon>Fungi</taxon>
        <taxon>Dikarya</taxon>
        <taxon>Basidiomycota</taxon>
        <taxon>Agaricomycotina</taxon>
        <taxon>Agaricomycetes</taxon>
        <taxon>Russulales</taxon>
        <taxon>Russulaceae</taxon>
        <taxon>Russula</taxon>
    </lineage>
</organism>
<reference evidence="1" key="1">
    <citation type="submission" date="2021-03" db="EMBL/GenBank/DDBJ databases">
        <title>Evolutionary priming and transition to the ectomycorrhizal habit in an iconic lineage of mushroom-forming fungi: is preadaptation a requirement?</title>
        <authorList>
            <consortium name="DOE Joint Genome Institute"/>
            <person name="Looney B.P."/>
            <person name="Miyauchi S."/>
            <person name="Morin E."/>
            <person name="Drula E."/>
            <person name="Courty P.E."/>
            <person name="Chicoki N."/>
            <person name="Fauchery L."/>
            <person name="Kohler A."/>
            <person name="Kuo A."/>
            <person name="LaButti K."/>
            <person name="Pangilinan J."/>
            <person name="Lipzen A."/>
            <person name="Riley R."/>
            <person name="Andreopoulos W."/>
            <person name="He G."/>
            <person name="Johnson J."/>
            <person name="Barry K.W."/>
            <person name="Grigoriev I.V."/>
            <person name="Nagy L."/>
            <person name="Hibbett D."/>
            <person name="Henrissat B."/>
            <person name="Matheny P.B."/>
            <person name="Labbe J."/>
            <person name="Martin A.F."/>
        </authorList>
    </citation>
    <scope>NUCLEOTIDE SEQUENCE</scope>
    <source>
        <strain evidence="1">BPL698</strain>
    </source>
</reference>
<comment type="caution">
    <text evidence="1">The sequence shown here is derived from an EMBL/GenBank/DDBJ whole genome shotgun (WGS) entry which is preliminary data.</text>
</comment>
<evidence type="ECO:0000313" key="2">
    <source>
        <dbReference type="Proteomes" id="UP001207468"/>
    </source>
</evidence>
<keyword evidence="1" id="KW-0456">Lyase</keyword>
<protein>
    <submittedName>
        <fullName evidence="1">Aminodeoxychorismate lyase</fullName>
    </submittedName>
</protein>
<accession>A0ACC0TVM8</accession>
<name>A0ACC0TVM8_9AGAM</name>